<dbReference type="GO" id="GO:0016747">
    <property type="term" value="F:acyltransferase activity, transferring groups other than amino-acyl groups"/>
    <property type="evidence" value="ECO:0007669"/>
    <property type="project" value="InterPro"/>
</dbReference>
<organism evidence="2 3">
    <name type="scientific">Jeotgalibacillus alimentarius</name>
    <dbReference type="NCBI Taxonomy" id="135826"/>
    <lineage>
        <taxon>Bacteria</taxon>
        <taxon>Bacillati</taxon>
        <taxon>Bacillota</taxon>
        <taxon>Bacilli</taxon>
        <taxon>Bacillales</taxon>
        <taxon>Caryophanaceae</taxon>
        <taxon>Jeotgalibacillus</taxon>
    </lineage>
</organism>
<dbReference type="PATRIC" id="fig|135826.4.peg.2045"/>
<accession>A0A0C2S471</accession>
<evidence type="ECO:0000259" key="1">
    <source>
        <dbReference type="Pfam" id="PF13302"/>
    </source>
</evidence>
<keyword evidence="3" id="KW-1185">Reference proteome</keyword>
<dbReference type="OrthoDB" id="2352097at2"/>
<evidence type="ECO:0000313" key="3">
    <source>
        <dbReference type="Proteomes" id="UP000031950"/>
    </source>
</evidence>
<evidence type="ECO:0000313" key="2">
    <source>
        <dbReference type="EMBL" id="KIL48839.1"/>
    </source>
</evidence>
<proteinExistence type="predicted"/>
<reference evidence="2 3" key="1">
    <citation type="submission" date="2015-01" db="EMBL/GenBank/DDBJ databases">
        <title>Genome sequence of Jeotgalibacillus alimentarius.</title>
        <authorList>
            <person name="Goh K.M."/>
            <person name="Chan K.-G."/>
            <person name="Yaakop A.S."/>
            <person name="Ee R."/>
            <person name="Gan H.M."/>
            <person name="Chan C.S."/>
        </authorList>
    </citation>
    <scope>NUCLEOTIDE SEQUENCE [LARGE SCALE GENOMIC DNA]</scope>
    <source>
        <strain evidence="2 3">YKJ-13</strain>
    </source>
</reference>
<dbReference type="STRING" id="135826.KP77_20500"/>
<dbReference type="AlphaFoldDB" id="A0A0C2S471"/>
<dbReference type="InterPro" id="IPR016181">
    <property type="entry name" value="Acyl_CoA_acyltransferase"/>
</dbReference>
<dbReference type="Pfam" id="PF13302">
    <property type="entry name" value="Acetyltransf_3"/>
    <property type="match status" value="1"/>
</dbReference>
<gene>
    <name evidence="2" type="ORF">KP77_20500</name>
</gene>
<keyword evidence="2" id="KW-0808">Transferase</keyword>
<dbReference type="PANTHER" id="PTHR43792:SF1">
    <property type="entry name" value="N-ACETYLTRANSFERASE DOMAIN-CONTAINING PROTEIN"/>
    <property type="match status" value="1"/>
</dbReference>
<sequence>MIKKRDVHESQALFDLMTHPEVYPYVRQKASSSEELMFMIKQMIEAEERGEVISRTIIDEWGNPAGTISLFDVQNNSGFLGTWLGKPYHGLGYNQSAKEAFFDELFYELGIENVYLRIRKTNLRSQKAAEKLPYVVSANETNQSLYEEINKDENVFNLYVISKDLYTLVHMRQHNETEDALEA</sequence>
<name>A0A0C2S471_9BACL</name>
<dbReference type="RefSeq" id="WP_041122623.1">
    <property type="nucleotide sequence ID" value="NZ_JXRQ01000018.1"/>
</dbReference>
<dbReference type="Gene3D" id="3.40.630.30">
    <property type="match status" value="1"/>
</dbReference>
<dbReference type="EMBL" id="JXRQ01000018">
    <property type="protein sequence ID" value="KIL48839.1"/>
    <property type="molecule type" value="Genomic_DNA"/>
</dbReference>
<dbReference type="PANTHER" id="PTHR43792">
    <property type="entry name" value="GNAT FAMILY, PUTATIVE (AFU_ORTHOLOGUE AFUA_3G00765)-RELATED-RELATED"/>
    <property type="match status" value="1"/>
</dbReference>
<dbReference type="InterPro" id="IPR000182">
    <property type="entry name" value="GNAT_dom"/>
</dbReference>
<feature type="domain" description="N-acetyltransferase" evidence="1">
    <location>
        <begin position="11"/>
        <end position="132"/>
    </location>
</feature>
<comment type="caution">
    <text evidence="2">The sequence shown here is derived from an EMBL/GenBank/DDBJ whole genome shotgun (WGS) entry which is preliminary data.</text>
</comment>
<dbReference type="SUPFAM" id="SSF55729">
    <property type="entry name" value="Acyl-CoA N-acyltransferases (Nat)"/>
    <property type="match status" value="1"/>
</dbReference>
<protein>
    <submittedName>
        <fullName evidence="2">Alanine acetyltransferase</fullName>
    </submittedName>
</protein>
<dbReference type="InterPro" id="IPR051531">
    <property type="entry name" value="N-acetyltransferase"/>
</dbReference>
<dbReference type="Proteomes" id="UP000031950">
    <property type="component" value="Unassembled WGS sequence"/>
</dbReference>